<feature type="domain" description="MutL C-terminal dimerisation" evidence="3">
    <location>
        <begin position="636"/>
        <end position="827"/>
    </location>
</feature>
<dbReference type="EMBL" id="KZ559574">
    <property type="protein sequence ID" value="PLN78574.1"/>
    <property type="molecule type" value="Genomic_DNA"/>
</dbReference>
<reference evidence="5" key="1">
    <citation type="submission" date="2017-12" db="EMBL/GenBank/DDBJ databases">
        <authorList>
            <consortium name="DOE Joint Genome Institute"/>
            <person name="Mondo S.J."/>
            <person name="Kjaerbolling I."/>
            <person name="Vesth T.C."/>
            <person name="Frisvad J.C."/>
            <person name="Nybo J.L."/>
            <person name="Theobald S."/>
            <person name="Kuo A."/>
            <person name="Bowyer P."/>
            <person name="Matsuda Y."/>
            <person name="Lyhne E.K."/>
            <person name="Kogle M.E."/>
            <person name="Clum A."/>
            <person name="Lipzen A."/>
            <person name="Salamov A."/>
            <person name="Ngan C.Y."/>
            <person name="Daum C."/>
            <person name="Chiniquy J."/>
            <person name="Barry K."/>
            <person name="LaButti K."/>
            <person name="Haridas S."/>
            <person name="Simmons B.A."/>
            <person name="Magnuson J.K."/>
            <person name="Mortensen U.H."/>
            <person name="Larsen T.O."/>
            <person name="Grigoriev I.V."/>
            <person name="Baker S.E."/>
            <person name="Andersen M.R."/>
            <person name="Nordberg H.P."/>
            <person name="Cantor M.N."/>
            <person name="Hua S.X."/>
        </authorList>
    </citation>
    <scope>NUCLEOTIDE SEQUENCE [LARGE SCALE GENOMIC DNA]</scope>
    <source>
        <strain evidence="5">IBT 19404</strain>
    </source>
</reference>
<keyword evidence="5" id="KW-1185">Reference proteome</keyword>
<evidence type="ECO:0000259" key="3">
    <source>
        <dbReference type="SMART" id="SM00853"/>
    </source>
</evidence>
<dbReference type="InterPro" id="IPR014790">
    <property type="entry name" value="MutL_C"/>
</dbReference>
<feature type="compositionally biased region" description="Polar residues" evidence="2">
    <location>
        <begin position="386"/>
        <end position="395"/>
    </location>
</feature>
<dbReference type="PANTHER" id="PTHR10073:SF47">
    <property type="entry name" value="DNA MISMATCH REPAIR PROTEIN MLH3"/>
    <property type="match status" value="1"/>
</dbReference>
<comment type="similarity">
    <text evidence="1">Belongs to the DNA mismatch repair MutL/HexB family.</text>
</comment>
<name>A0A2J5HN63_9EURO</name>
<evidence type="ECO:0000256" key="1">
    <source>
        <dbReference type="ARBA" id="ARBA00006082"/>
    </source>
</evidence>
<feature type="region of interest" description="Disordered" evidence="2">
    <location>
        <begin position="468"/>
        <end position="491"/>
    </location>
</feature>
<dbReference type="InterPro" id="IPR038973">
    <property type="entry name" value="MutL/Mlh/Pms-like"/>
</dbReference>
<dbReference type="InterPro" id="IPR036890">
    <property type="entry name" value="HATPase_C_sf"/>
</dbReference>
<organism evidence="4 5">
    <name type="scientific">Aspergillus taichungensis</name>
    <dbReference type="NCBI Taxonomy" id="482145"/>
    <lineage>
        <taxon>Eukaryota</taxon>
        <taxon>Fungi</taxon>
        <taxon>Dikarya</taxon>
        <taxon>Ascomycota</taxon>
        <taxon>Pezizomycotina</taxon>
        <taxon>Eurotiomycetes</taxon>
        <taxon>Eurotiomycetidae</taxon>
        <taxon>Eurotiales</taxon>
        <taxon>Aspergillaceae</taxon>
        <taxon>Aspergillus</taxon>
        <taxon>Aspergillus subgen. Circumdati</taxon>
    </lineage>
</organism>
<dbReference type="SUPFAM" id="SSF118116">
    <property type="entry name" value="DNA mismatch repair protein MutL"/>
    <property type="match status" value="1"/>
</dbReference>
<feature type="region of interest" description="Disordered" evidence="2">
    <location>
        <begin position="510"/>
        <end position="548"/>
    </location>
</feature>
<dbReference type="Gene3D" id="3.30.1540.20">
    <property type="entry name" value="MutL, C-terminal domain, dimerisation subdomain"/>
    <property type="match status" value="1"/>
</dbReference>
<dbReference type="Pfam" id="PF13589">
    <property type="entry name" value="HATPase_c_3"/>
    <property type="match status" value="1"/>
</dbReference>
<dbReference type="GO" id="GO:0006298">
    <property type="term" value="P:mismatch repair"/>
    <property type="evidence" value="ECO:0007669"/>
    <property type="project" value="InterPro"/>
</dbReference>
<dbReference type="Proteomes" id="UP000235023">
    <property type="component" value="Unassembled WGS sequence"/>
</dbReference>
<dbReference type="Gene3D" id="3.30.1370.100">
    <property type="entry name" value="MutL, C-terminal domain, regulatory subdomain"/>
    <property type="match status" value="1"/>
</dbReference>
<accession>A0A2J5HN63</accession>
<dbReference type="GO" id="GO:0140664">
    <property type="term" value="F:ATP-dependent DNA damage sensor activity"/>
    <property type="evidence" value="ECO:0007669"/>
    <property type="project" value="InterPro"/>
</dbReference>
<dbReference type="AlphaFoldDB" id="A0A2J5HN63"/>
<dbReference type="InterPro" id="IPR037198">
    <property type="entry name" value="MutL_C_sf"/>
</dbReference>
<dbReference type="InterPro" id="IPR042120">
    <property type="entry name" value="MutL_C_dimsub"/>
</dbReference>
<feature type="compositionally biased region" description="Low complexity" evidence="2">
    <location>
        <begin position="401"/>
        <end position="411"/>
    </location>
</feature>
<evidence type="ECO:0000313" key="5">
    <source>
        <dbReference type="Proteomes" id="UP000235023"/>
    </source>
</evidence>
<dbReference type="SUPFAM" id="SSF55874">
    <property type="entry name" value="ATPase domain of HSP90 chaperone/DNA topoisomerase II/histidine kinase"/>
    <property type="match status" value="1"/>
</dbReference>
<evidence type="ECO:0000256" key="2">
    <source>
        <dbReference type="SAM" id="MobiDB-lite"/>
    </source>
</evidence>
<sequence length="898" mass="98968">MPSTDRIKPLPPEVVAKIKSSTSVTNLIVVIVELVKNALDANARTVFVTVDFQRGGCVVDDDGDGIPPAEFEAHGGLMKAHHTSRFDAFKMVYGHRGLFLASLSSLSLVTVTSRHIHHPTTNTVIFHHATPVARLCPAPAQRQPRFGAHGTSVTVNDLFGNMPVHELERQWDELKQSLVLVVSDALKERKFTIRPRATSEQADGGLDRFRVSSILAQAGLIDSPDVSHWDVISARVPDLVIYAAISLVPSPSKRVQFISIGIDPLQQRNNANLLYGEVNRIFSLSDFGTGSGASSASKEFPSRVGPNAKSMAKSVSKWPMFYIRIYTTDPQRINGDGQEGPESEKSIQRIIDVLGAMVNEFLKQHDLRPRATKGSGNRSQLQMAVENGNKSSAQSRGKHGTSSSTEETLSEQVKLPPFKRRPPTISQHFGDWSRIKSARDISEMCSPRLEQHAPSTNDLVIHQRSKCRSPERASRFPQTPQTVGDSDPGVDNKGVNTDIAVTWTDPLTGRSHLINPRTGQSIGPRSPIDVALRRPQSTSSVRSVRTPDSITRPRSAILNETENKWVEHLLESWDNPAFDRAERPISAIDIGATHEDVSGFQAKCRDNSGEMCDLQKFGLSKFRGKLNKHDLERVEIIAQVDRKFILARLGTAPDVHVPDGAGSVLVLIDQHAADERCRVEGLLERFLGGNSPRIDIVTLDPIVFGIPSTELALLKRYAEFFNSWGVGYTVEQGPADRRALVSVNTLPRLIAERCRVEPSLVTDLIRGEIWRREETGGRPITTVAAKVTPSGTEENTWVRRLDGCPQGIIELVNSRACRTAIMFNDVLNTSECQSLVRRLARCVFPFQCAHGRPSMIPVVMTGMGDAAGECGDPSGEEGAEVDFVDAFRRWRRRLDSGD</sequence>
<evidence type="ECO:0000313" key="4">
    <source>
        <dbReference type="EMBL" id="PLN78574.1"/>
    </source>
</evidence>
<dbReference type="Gene3D" id="3.30.565.10">
    <property type="entry name" value="Histidine kinase-like ATPase, C-terminal domain"/>
    <property type="match status" value="1"/>
</dbReference>
<dbReference type="GO" id="GO:0005524">
    <property type="term" value="F:ATP binding"/>
    <property type="evidence" value="ECO:0007669"/>
    <property type="project" value="InterPro"/>
</dbReference>
<dbReference type="GO" id="GO:0016887">
    <property type="term" value="F:ATP hydrolysis activity"/>
    <property type="evidence" value="ECO:0007669"/>
    <property type="project" value="InterPro"/>
</dbReference>
<gene>
    <name evidence="4" type="ORF">BDW42DRAFT_187315</name>
</gene>
<protein>
    <recommendedName>
        <fullName evidence="3">MutL C-terminal dimerisation domain-containing protein</fullName>
    </recommendedName>
</protein>
<feature type="compositionally biased region" description="Polar residues" evidence="2">
    <location>
        <begin position="535"/>
        <end position="548"/>
    </location>
</feature>
<dbReference type="SMART" id="SM00853">
    <property type="entry name" value="MutL_C"/>
    <property type="match status" value="1"/>
</dbReference>
<dbReference type="PANTHER" id="PTHR10073">
    <property type="entry name" value="DNA MISMATCH REPAIR PROTEIN MLH, PMS, MUTL"/>
    <property type="match status" value="1"/>
</dbReference>
<dbReference type="InterPro" id="IPR042121">
    <property type="entry name" value="MutL_C_regsub"/>
</dbReference>
<feature type="region of interest" description="Disordered" evidence="2">
    <location>
        <begin position="386"/>
        <end position="428"/>
    </location>
</feature>
<dbReference type="OrthoDB" id="429932at2759"/>
<proteinExistence type="inferred from homology"/>
<dbReference type="GO" id="GO:0032300">
    <property type="term" value="C:mismatch repair complex"/>
    <property type="evidence" value="ECO:0007669"/>
    <property type="project" value="InterPro"/>
</dbReference>